<evidence type="ECO:0000313" key="2">
    <source>
        <dbReference type="Proteomes" id="UP001562357"/>
    </source>
</evidence>
<accession>A0ABQ0CDT4</accession>
<keyword evidence="1" id="KW-0808">Transferase</keyword>
<dbReference type="GO" id="GO:0016301">
    <property type="term" value="F:kinase activity"/>
    <property type="evidence" value="ECO:0007669"/>
    <property type="project" value="UniProtKB-KW"/>
</dbReference>
<organism evidence="1 2">
    <name type="scientific">Epichloe bromicola</name>
    <dbReference type="NCBI Taxonomy" id="79588"/>
    <lineage>
        <taxon>Eukaryota</taxon>
        <taxon>Fungi</taxon>
        <taxon>Dikarya</taxon>
        <taxon>Ascomycota</taxon>
        <taxon>Pezizomycotina</taxon>
        <taxon>Sordariomycetes</taxon>
        <taxon>Hypocreomycetidae</taxon>
        <taxon>Hypocreales</taxon>
        <taxon>Clavicipitaceae</taxon>
        <taxon>Epichloe</taxon>
    </lineage>
</organism>
<proteinExistence type="predicted"/>
<gene>
    <name evidence="1" type="primary">g58</name>
    <name evidence="1" type="ORF">EsDP_00000058</name>
</gene>
<evidence type="ECO:0000313" key="1">
    <source>
        <dbReference type="EMBL" id="GAB0131594.1"/>
    </source>
</evidence>
<sequence length="210" mass="23284">MPSTTSSAFVETENDEVAFAHFMDGPGSMDELIEIPAAVPTSSNVAENNKTTEATPSRVDTVMRYDSSPVTGESQQHVENFKRGSRQLGAHALIHSARDTLELRLAETLAKLGPLIHYRKLPLVMQFQKLSPSMVAPAGLAAMFDILHHKKVTSPPKLLCLAHIVYSLSLVLPEKPDFEWWTGLFTQTVSYGSWLPQGERFGYIQIVDFL</sequence>
<protein>
    <submittedName>
        <fullName evidence="1">Casein kinase I</fullName>
    </submittedName>
</protein>
<comment type="caution">
    <text evidence="1">The sequence shown here is derived from an EMBL/GenBank/DDBJ whole genome shotgun (WGS) entry which is preliminary data.</text>
</comment>
<name>A0ABQ0CDT4_9HYPO</name>
<reference evidence="2" key="1">
    <citation type="submission" date="2024-06" db="EMBL/GenBank/DDBJ databases">
        <title>Draft Genome Sequences of Epichloe bromicola Strains Isolated from Elymus ciliaris.</title>
        <authorList>
            <consortium name="Epichloe bromicola genome sequencing consortium"/>
            <person name="Miura A."/>
            <person name="Imano S."/>
            <person name="Ashida A."/>
            <person name="Sato I."/>
            <person name="Chiba S."/>
            <person name="Tanaka A."/>
            <person name="Camagna M."/>
            <person name="Takemoto D."/>
        </authorList>
    </citation>
    <scope>NUCLEOTIDE SEQUENCE [LARGE SCALE GENOMIC DNA]</scope>
    <source>
        <strain evidence="2">DP</strain>
    </source>
</reference>
<dbReference type="EMBL" id="BAAFGZ010000001">
    <property type="protein sequence ID" value="GAB0131594.1"/>
    <property type="molecule type" value="Genomic_DNA"/>
</dbReference>
<dbReference type="Proteomes" id="UP001562357">
    <property type="component" value="Unassembled WGS sequence"/>
</dbReference>
<keyword evidence="1" id="KW-0418">Kinase</keyword>
<keyword evidence="2" id="KW-1185">Reference proteome</keyword>